<dbReference type="KEGG" id="haby:HLVA_03180"/>
<dbReference type="InterPro" id="IPR003594">
    <property type="entry name" value="HATPase_dom"/>
</dbReference>
<dbReference type="InterPro" id="IPR003661">
    <property type="entry name" value="HisK_dim/P_dom"/>
</dbReference>
<dbReference type="GO" id="GO:0000155">
    <property type="term" value="F:phosphorelay sensor kinase activity"/>
    <property type="evidence" value="ECO:0007669"/>
    <property type="project" value="InterPro"/>
</dbReference>
<keyword evidence="7" id="KW-0472">Membrane</keyword>
<keyword evidence="7" id="KW-0812">Transmembrane</keyword>
<feature type="transmembrane region" description="Helical" evidence="7">
    <location>
        <begin position="7"/>
        <end position="24"/>
    </location>
</feature>
<sequence length="695" mass="82269">MNKKLEITLLSISFVVLFLFSIIFSTKTLIYSSFIYFNLFSLVVISAIMILSLRSYLILKNFMHLFFSISYGILMFIYILIMKEYYFNNMYIDYMIPIIKYTEVLIFMFGIFVLREKVDKRKILKSFIILIIVNLFYFFITIFFIESNVSIVIFYIELLLVYSYLSDESIKDYFTKILWYKIFSWLFGVIYTVTSFNYFNLISFFMYFYSLYKFLEYLNYVLNRGFFKEIYNREQKIRKLIKYHNSGIIIIDDYYINYINDSALKILGKDSKRELKNKSIYLALEGISSELLEDTLKKFPEENVVEIVNFNKKNKKIKIKAYKTGDEFSEEIIIILDELLTQKEVFEKANNLLSNNVVYLYNEDEREYVYMNNGVKNILNKSPEDFYNNSTMMFDMIPEGNSKWYMEFMANKKDGLEEFSYVKENGELVWLLGERRKFEFYGNEYYYGVGADISRYKIRENELLLKNEKLEKENKIKDMSVSVISHEIRTPITSIIGFLENIIMNKKFIYPKVLTMVYKVYNNSMRLKELINNLLDINKLNAGKMEISKEILVLKDMVTEIMLNNEILMEIRDIEYSVNIDEELEAYADYNLIYQSINNIVSNAIKYNKDNGKIIVSGIDNEKSVTLSFKDTGIGIKLENINSVFEEYERIEGSHIQGTGIGMPLTKKMVELNGGKIWIESVYGEGSTIFIELLK</sequence>
<dbReference type="InterPro" id="IPR035965">
    <property type="entry name" value="PAS-like_dom_sf"/>
</dbReference>
<keyword evidence="10" id="KW-1185">Reference proteome</keyword>
<dbReference type="SUPFAM" id="SSF55874">
    <property type="entry name" value="ATPase domain of HSP90 chaperone/DNA topoisomerase II/histidine kinase"/>
    <property type="match status" value="1"/>
</dbReference>
<dbReference type="SMART" id="SM00091">
    <property type="entry name" value="PAS"/>
    <property type="match status" value="1"/>
</dbReference>
<dbReference type="PROSITE" id="PS50109">
    <property type="entry name" value="HIS_KIN"/>
    <property type="match status" value="1"/>
</dbReference>
<feature type="transmembrane region" description="Helical" evidence="7">
    <location>
        <begin position="30"/>
        <end position="53"/>
    </location>
</feature>
<dbReference type="SMART" id="SM00388">
    <property type="entry name" value="HisKA"/>
    <property type="match status" value="1"/>
</dbReference>
<dbReference type="Gene3D" id="1.10.287.130">
    <property type="match status" value="1"/>
</dbReference>
<proteinExistence type="predicted"/>
<feature type="transmembrane region" description="Helical" evidence="7">
    <location>
        <begin position="151"/>
        <end position="170"/>
    </location>
</feature>
<dbReference type="Pfam" id="PF13426">
    <property type="entry name" value="PAS_9"/>
    <property type="match status" value="2"/>
</dbReference>
<evidence type="ECO:0000256" key="7">
    <source>
        <dbReference type="SAM" id="Phobius"/>
    </source>
</evidence>
<keyword evidence="7" id="KW-1133">Transmembrane helix</keyword>
<evidence type="ECO:0000313" key="9">
    <source>
        <dbReference type="EMBL" id="BDU49749.1"/>
    </source>
</evidence>
<reference evidence="9 10" key="1">
    <citation type="submission" date="2022-11" db="EMBL/GenBank/DDBJ databases">
        <title>Haliovirga abyssi gen. nov., sp. nov., a mesophilic fermentative bacterium isolated from the Iheya North hydrothermal field and the proposal of Haliovirgaceae fam. nov.</title>
        <authorList>
            <person name="Miyazaki U."/>
            <person name="Tame A."/>
            <person name="Miyazaki J."/>
            <person name="Takai K."/>
            <person name="Sawayama S."/>
            <person name="Kitajima M."/>
            <person name="Okamoto A."/>
            <person name="Nakagawa S."/>
        </authorList>
    </citation>
    <scope>NUCLEOTIDE SEQUENCE [LARGE SCALE GENOMIC DNA]</scope>
    <source>
        <strain evidence="9 10">IC12</strain>
    </source>
</reference>
<dbReference type="SMART" id="SM00387">
    <property type="entry name" value="HATPase_c"/>
    <property type="match status" value="1"/>
</dbReference>
<evidence type="ECO:0000256" key="4">
    <source>
        <dbReference type="ARBA" id="ARBA00022679"/>
    </source>
</evidence>
<protein>
    <recommendedName>
        <fullName evidence="2">histidine kinase</fullName>
        <ecNumber evidence="2">2.7.13.3</ecNumber>
    </recommendedName>
</protein>
<keyword evidence="6" id="KW-0902">Two-component regulatory system</keyword>
<dbReference type="CDD" id="cd00082">
    <property type="entry name" value="HisKA"/>
    <property type="match status" value="1"/>
</dbReference>
<dbReference type="PANTHER" id="PTHR43711:SF31">
    <property type="entry name" value="HISTIDINE KINASE"/>
    <property type="match status" value="1"/>
</dbReference>
<dbReference type="InterPro" id="IPR000014">
    <property type="entry name" value="PAS"/>
</dbReference>
<evidence type="ECO:0000256" key="1">
    <source>
        <dbReference type="ARBA" id="ARBA00000085"/>
    </source>
</evidence>
<evidence type="ECO:0000256" key="3">
    <source>
        <dbReference type="ARBA" id="ARBA00022553"/>
    </source>
</evidence>
<dbReference type="EC" id="2.7.13.3" evidence="2"/>
<feature type="transmembrane region" description="Helical" evidence="7">
    <location>
        <begin position="94"/>
        <end position="114"/>
    </location>
</feature>
<feature type="transmembrane region" description="Helical" evidence="7">
    <location>
        <begin position="126"/>
        <end position="145"/>
    </location>
</feature>
<dbReference type="InterPro" id="IPR005467">
    <property type="entry name" value="His_kinase_dom"/>
</dbReference>
<dbReference type="Proteomes" id="UP001321582">
    <property type="component" value="Chromosome"/>
</dbReference>
<dbReference type="Gene3D" id="3.30.565.10">
    <property type="entry name" value="Histidine kinase-like ATPase, C-terminal domain"/>
    <property type="match status" value="1"/>
</dbReference>
<dbReference type="InterPro" id="IPR004358">
    <property type="entry name" value="Sig_transdc_His_kin-like_C"/>
</dbReference>
<evidence type="ECO:0000259" key="8">
    <source>
        <dbReference type="PROSITE" id="PS50109"/>
    </source>
</evidence>
<evidence type="ECO:0000313" key="10">
    <source>
        <dbReference type="Proteomes" id="UP001321582"/>
    </source>
</evidence>
<dbReference type="Pfam" id="PF02518">
    <property type="entry name" value="HATPase_c"/>
    <property type="match status" value="1"/>
</dbReference>
<dbReference type="PRINTS" id="PR00344">
    <property type="entry name" value="BCTRLSENSOR"/>
</dbReference>
<evidence type="ECO:0000256" key="2">
    <source>
        <dbReference type="ARBA" id="ARBA00012438"/>
    </source>
</evidence>
<gene>
    <name evidence="9" type="ORF">HLVA_03180</name>
</gene>
<evidence type="ECO:0000256" key="6">
    <source>
        <dbReference type="ARBA" id="ARBA00023012"/>
    </source>
</evidence>
<accession>A0AAU9DRZ6</accession>
<keyword evidence="5" id="KW-0418">Kinase</keyword>
<dbReference type="InterPro" id="IPR036890">
    <property type="entry name" value="HATPase_C_sf"/>
</dbReference>
<dbReference type="RefSeq" id="WP_307904695.1">
    <property type="nucleotide sequence ID" value="NZ_AP027059.1"/>
</dbReference>
<dbReference type="SUPFAM" id="SSF47384">
    <property type="entry name" value="Homodimeric domain of signal transducing histidine kinase"/>
    <property type="match status" value="1"/>
</dbReference>
<dbReference type="EMBL" id="AP027059">
    <property type="protein sequence ID" value="BDU49749.1"/>
    <property type="molecule type" value="Genomic_DNA"/>
</dbReference>
<feature type="transmembrane region" description="Helical" evidence="7">
    <location>
        <begin position="65"/>
        <end position="82"/>
    </location>
</feature>
<dbReference type="InterPro" id="IPR036097">
    <property type="entry name" value="HisK_dim/P_sf"/>
</dbReference>
<dbReference type="PANTHER" id="PTHR43711">
    <property type="entry name" value="TWO-COMPONENT HISTIDINE KINASE"/>
    <property type="match status" value="1"/>
</dbReference>
<dbReference type="InterPro" id="IPR050736">
    <property type="entry name" value="Sensor_HK_Regulatory"/>
</dbReference>
<organism evidence="9 10">
    <name type="scientific">Haliovirga abyssi</name>
    <dbReference type="NCBI Taxonomy" id="2996794"/>
    <lineage>
        <taxon>Bacteria</taxon>
        <taxon>Fusobacteriati</taxon>
        <taxon>Fusobacteriota</taxon>
        <taxon>Fusobacteriia</taxon>
        <taxon>Fusobacteriales</taxon>
        <taxon>Haliovirgaceae</taxon>
        <taxon>Haliovirga</taxon>
    </lineage>
</organism>
<dbReference type="AlphaFoldDB" id="A0AAU9DRZ6"/>
<feature type="domain" description="Histidine kinase" evidence="8">
    <location>
        <begin position="483"/>
        <end position="695"/>
    </location>
</feature>
<comment type="catalytic activity">
    <reaction evidence="1">
        <text>ATP + protein L-histidine = ADP + protein N-phospho-L-histidine.</text>
        <dbReference type="EC" id="2.7.13.3"/>
    </reaction>
</comment>
<dbReference type="Gene3D" id="3.30.450.20">
    <property type="entry name" value="PAS domain"/>
    <property type="match status" value="2"/>
</dbReference>
<dbReference type="Pfam" id="PF00512">
    <property type="entry name" value="HisKA"/>
    <property type="match status" value="1"/>
</dbReference>
<name>A0AAU9DRZ6_9FUSO</name>
<keyword evidence="4" id="KW-0808">Transferase</keyword>
<keyword evidence="3" id="KW-0597">Phosphoprotein</keyword>
<feature type="transmembrane region" description="Helical" evidence="7">
    <location>
        <begin position="182"/>
        <end position="209"/>
    </location>
</feature>
<evidence type="ECO:0000256" key="5">
    <source>
        <dbReference type="ARBA" id="ARBA00022777"/>
    </source>
</evidence>
<dbReference type="SUPFAM" id="SSF55785">
    <property type="entry name" value="PYP-like sensor domain (PAS domain)"/>
    <property type="match status" value="1"/>
</dbReference>